<dbReference type="WBParaSite" id="HDID_0000199601-mRNA-1">
    <property type="protein sequence ID" value="HDID_0000199601-mRNA-1"/>
    <property type="gene ID" value="HDID_0000199601"/>
</dbReference>
<reference evidence="16" key="1">
    <citation type="submission" date="2016-04" db="UniProtKB">
        <authorList>
            <consortium name="WormBaseParasite"/>
        </authorList>
    </citation>
    <scope>IDENTIFICATION</scope>
</reference>
<evidence type="ECO:0000259" key="13">
    <source>
        <dbReference type="PROSITE" id="PS51258"/>
    </source>
</evidence>
<dbReference type="GO" id="GO:0030659">
    <property type="term" value="C:cytoplasmic vesicle membrane"/>
    <property type="evidence" value="ECO:0007669"/>
    <property type="project" value="UniProtKB-SubCell"/>
</dbReference>
<evidence type="ECO:0000256" key="2">
    <source>
        <dbReference type="ARBA" id="ARBA00022448"/>
    </source>
</evidence>
<dbReference type="CDD" id="cd01234">
    <property type="entry name" value="PH_CADPS"/>
    <property type="match status" value="1"/>
</dbReference>
<evidence type="ECO:0000256" key="5">
    <source>
        <dbReference type="ARBA" id="ARBA00022837"/>
    </source>
</evidence>
<evidence type="ECO:0000256" key="7">
    <source>
        <dbReference type="ARBA" id="ARBA00023121"/>
    </source>
</evidence>
<keyword evidence="7" id="KW-0446">Lipid-binding</keyword>
<dbReference type="GO" id="GO:1990504">
    <property type="term" value="P:dense core granule exocytosis"/>
    <property type="evidence" value="ECO:0007669"/>
    <property type="project" value="InterPro"/>
</dbReference>
<keyword evidence="4" id="KW-0479">Metal-binding</keyword>
<organism evidence="16">
    <name type="scientific">Hymenolepis diminuta</name>
    <name type="common">Rat tapeworm</name>
    <dbReference type="NCBI Taxonomy" id="6216"/>
    <lineage>
        <taxon>Eukaryota</taxon>
        <taxon>Metazoa</taxon>
        <taxon>Spiralia</taxon>
        <taxon>Lophotrochozoa</taxon>
        <taxon>Platyhelminthes</taxon>
        <taxon>Cestoda</taxon>
        <taxon>Eucestoda</taxon>
        <taxon>Cyclophyllidea</taxon>
        <taxon>Hymenolepididae</taxon>
        <taxon>Hymenolepis</taxon>
    </lineage>
</organism>
<dbReference type="Proteomes" id="UP000274504">
    <property type="component" value="Unassembled WGS sequence"/>
</dbReference>
<keyword evidence="5" id="KW-0106">Calcium</keyword>
<dbReference type="InterPro" id="IPR010439">
    <property type="entry name" value="MUN_dom"/>
</dbReference>
<dbReference type="Pfam" id="PF00169">
    <property type="entry name" value="PH"/>
    <property type="match status" value="1"/>
</dbReference>
<comment type="subcellular location">
    <subcellularLocation>
        <location evidence="1">Cytoplasmic vesicle membrane</location>
    </subcellularLocation>
    <subcellularLocation>
        <location evidence="10">Synapse</location>
    </subcellularLocation>
</comment>
<evidence type="ECO:0000256" key="3">
    <source>
        <dbReference type="ARBA" id="ARBA00022483"/>
    </source>
</evidence>
<dbReference type="EMBL" id="UYSG01000433">
    <property type="protein sequence ID" value="VDL19458.1"/>
    <property type="molecule type" value="Genomic_DNA"/>
</dbReference>
<feature type="region of interest" description="Disordered" evidence="11">
    <location>
        <begin position="314"/>
        <end position="339"/>
    </location>
</feature>
<keyword evidence="2" id="KW-0813">Transport</keyword>
<dbReference type="Gene3D" id="2.30.29.30">
    <property type="entry name" value="Pleckstrin-homology domain (PH domain)/Phosphotyrosine-binding domain (PTB)"/>
    <property type="match status" value="1"/>
</dbReference>
<evidence type="ECO:0000313" key="14">
    <source>
        <dbReference type="EMBL" id="VDL19458.1"/>
    </source>
</evidence>
<dbReference type="GO" id="GO:0098793">
    <property type="term" value="C:presynapse"/>
    <property type="evidence" value="ECO:0007669"/>
    <property type="project" value="GOC"/>
</dbReference>
<dbReference type="PROSITE" id="PS51258">
    <property type="entry name" value="MHD1"/>
    <property type="match status" value="1"/>
</dbReference>
<dbReference type="InterPro" id="IPR001849">
    <property type="entry name" value="PH_domain"/>
</dbReference>
<dbReference type="Pfam" id="PF06292">
    <property type="entry name" value="MUN"/>
    <property type="match status" value="1"/>
</dbReference>
<dbReference type="SMART" id="SM00233">
    <property type="entry name" value="PH"/>
    <property type="match status" value="1"/>
</dbReference>
<evidence type="ECO:0000256" key="4">
    <source>
        <dbReference type="ARBA" id="ARBA00022723"/>
    </source>
</evidence>
<keyword evidence="9" id="KW-0968">Cytoplasmic vesicle</keyword>
<keyword evidence="3" id="KW-0268">Exocytosis</keyword>
<reference evidence="14 15" key="2">
    <citation type="submission" date="2018-11" db="EMBL/GenBank/DDBJ databases">
        <authorList>
            <consortium name="Pathogen Informatics"/>
        </authorList>
    </citation>
    <scope>NUCLEOTIDE SEQUENCE [LARGE SCALE GENOMIC DNA]</scope>
</reference>
<dbReference type="PANTHER" id="PTHR12166">
    <property type="entry name" value="CALCIUM-DEPENDENT SECRETION ACTIVATOR"/>
    <property type="match status" value="1"/>
</dbReference>
<sequence>MAKTRSIPRLAMKSMDTLYIEELRNMVNELMIRLESVPVTKGGGSFQKFKKHGRNQSINASLRDHSAEESPELNLSKVDTQMNFILEIVVVQVKNLKRLPATKMVYCTMEVEGGERLQTDLAEAGKAHWGTQGDFTTSHPLPQVKVKLYAEASGLLSLEAGKELGRVVINPTCTGSRAPEWYKMQTSRNCPDDLRIQLTIRMDKPNNLKYCGYCYAVGRNAFKKWRKRYICLIQVSQYTFIMASYKERKSEPLEIMPLDGYTVDYCEPQPDLVSLGGGQHFFNLVKEGDSMYFATDDENERQLWVQAIYRATGQTHKPTPPVQQSAPTSDAATATAASSTSAASAKGGIDLARKHGMEKFVSVEPWRKPHADLFRLLQSSCLEFRMQDQFVSLGWFSPSQMLVLDEYCARYGVRGCHRHLCYLADLLDRAERGVMIDPALVHYSYAFCARHIFGNAQDSSIRTVLVDEREMFYDIRARLSALLEKQITEFRYYFPFGRPEGALKQTLGLLERVLQKDNGTPASAEEVRGVIRNCLQQAALVNYSRVSEYASIETSEKSISDLIHLAELCIEVLRQNEEHHAESFAWFSDLLTEHAELFWSLFAADMITVMEKIPPDCWDAFPLFQVLNDYLITEESLKEGKFHQQIREMFAPMVIRYVDLMEASITQCIRGVPLVEGGGSGGGSNIGGSSSMLNGAENTNSNIGSSSGGGLASALGSMGSSLASAAVNAASAAAAGSGSLVSAAVSAASGGNSSNSGVASGFGFGAGAAIPVSSEELIWKLEALQIFIRELHWTDAVFAEHLDNRLKMMAADMIDAAASRNLECFDAWLKRSSKVADFILPNECCNMINTVAALKANILKLCTKETQGEDMHEYQNQTEANLEKIQRRMAYILNDKLGQILEGTLAKLARYDSNTLLSSVLSLTKPTDEVGKAYVEFMRVNLEQLRQKLSDEVYVLSAMEKMYSDFELQGISPDALDTMMYKNISQRLQVEETTLAVQSNSNSSPTRSLLGTITGGISGLSSSIPKPNFLSRIG</sequence>
<dbReference type="OrthoDB" id="10063282at2759"/>
<proteinExistence type="predicted"/>
<dbReference type="InterPro" id="IPR014770">
    <property type="entry name" value="Munc13_1"/>
</dbReference>
<dbReference type="GO" id="GO:0008289">
    <property type="term" value="F:lipid binding"/>
    <property type="evidence" value="ECO:0007669"/>
    <property type="project" value="UniProtKB-KW"/>
</dbReference>
<keyword evidence="8" id="KW-0472">Membrane</keyword>
<feature type="domain" description="MHD1" evidence="13">
    <location>
        <begin position="604"/>
        <end position="821"/>
    </location>
</feature>
<evidence type="ECO:0000313" key="16">
    <source>
        <dbReference type="WBParaSite" id="HDID_0000199601-mRNA-1"/>
    </source>
</evidence>
<dbReference type="PROSITE" id="PS50003">
    <property type="entry name" value="PH_DOMAIN"/>
    <property type="match status" value="1"/>
</dbReference>
<evidence type="ECO:0000313" key="15">
    <source>
        <dbReference type="Proteomes" id="UP000274504"/>
    </source>
</evidence>
<dbReference type="FunFam" id="2.30.29.30:FF:000343">
    <property type="entry name" value="Calcium-dependent secretion activator"/>
    <property type="match status" value="1"/>
</dbReference>
<evidence type="ECO:0000256" key="11">
    <source>
        <dbReference type="SAM" id="MobiDB-lite"/>
    </source>
</evidence>
<dbReference type="SMART" id="SM01145">
    <property type="entry name" value="DUF1041"/>
    <property type="match status" value="1"/>
</dbReference>
<evidence type="ECO:0000256" key="1">
    <source>
        <dbReference type="ARBA" id="ARBA00004156"/>
    </source>
</evidence>
<dbReference type="InterPro" id="IPR033227">
    <property type="entry name" value="CAPS"/>
</dbReference>
<evidence type="ECO:0000256" key="8">
    <source>
        <dbReference type="ARBA" id="ARBA00023136"/>
    </source>
</evidence>
<gene>
    <name evidence="14" type="ORF">HDID_LOCUS1997</name>
</gene>
<dbReference type="STRING" id="6216.A0A158QCV1"/>
<evidence type="ECO:0000256" key="9">
    <source>
        <dbReference type="ARBA" id="ARBA00023329"/>
    </source>
</evidence>
<dbReference type="AlphaFoldDB" id="A0A158QCV1"/>
<evidence type="ECO:0000256" key="6">
    <source>
        <dbReference type="ARBA" id="ARBA00023018"/>
    </source>
</evidence>
<dbReference type="GO" id="GO:0016079">
    <property type="term" value="P:synaptic vesicle exocytosis"/>
    <property type="evidence" value="ECO:0007669"/>
    <property type="project" value="InterPro"/>
</dbReference>
<evidence type="ECO:0000259" key="12">
    <source>
        <dbReference type="PROSITE" id="PS50003"/>
    </source>
</evidence>
<dbReference type="PANTHER" id="PTHR12166:SF8">
    <property type="entry name" value="CALCIUM-DEPENDENT SECRETION ACTIVATOR"/>
    <property type="match status" value="1"/>
</dbReference>
<accession>A0A158QCV1</accession>
<evidence type="ECO:0000256" key="10">
    <source>
        <dbReference type="ARBA" id="ARBA00034103"/>
    </source>
</evidence>
<dbReference type="SUPFAM" id="SSF50729">
    <property type="entry name" value="PH domain-like"/>
    <property type="match status" value="1"/>
</dbReference>
<feature type="domain" description="PH" evidence="12">
    <location>
        <begin position="207"/>
        <end position="313"/>
    </location>
</feature>
<keyword evidence="6" id="KW-0770">Synapse</keyword>
<name>A0A158QCV1_HYMDI</name>
<feature type="compositionally biased region" description="Low complexity" evidence="11">
    <location>
        <begin position="325"/>
        <end position="339"/>
    </location>
</feature>
<dbReference type="InterPro" id="IPR011993">
    <property type="entry name" value="PH-like_dom_sf"/>
</dbReference>
<dbReference type="InterPro" id="IPR057457">
    <property type="entry name" value="CAPS_C2"/>
</dbReference>
<protein>
    <submittedName>
        <fullName evidence="16">Calcium-dependent secretion activator</fullName>
    </submittedName>
</protein>
<dbReference type="GO" id="GO:0046872">
    <property type="term" value="F:metal ion binding"/>
    <property type="evidence" value="ECO:0007669"/>
    <property type="project" value="UniProtKB-KW"/>
</dbReference>
<dbReference type="Pfam" id="PF25341">
    <property type="entry name" value="C2_CAPS"/>
    <property type="match status" value="1"/>
</dbReference>